<name>A0A7I8VU06_9ANNE</name>
<keyword evidence="3" id="KW-1185">Reference proteome</keyword>
<dbReference type="OrthoDB" id="6163265at2759"/>
<evidence type="ECO:0000313" key="3">
    <source>
        <dbReference type="Proteomes" id="UP000549394"/>
    </source>
</evidence>
<dbReference type="EMBL" id="CAJFCJ010000009">
    <property type="protein sequence ID" value="CAD5119208.1"/>
    <property type="molecule type" value="Genomic_DNA"/>
</dbReference>
<feature type="compositionally biased region" description="Low complexity" evidence="1">
    <location>
        <begin position="62"/>
        <end position="72"/>
    </location>
</feature>
<accession>A0A7I8VU06</accession>
<gene>
    <name evidence="2" type="ORF">DGYR_LOCUS7483</name>
</gene>
<dbReference type="AlphaFoldDB" id="A0A7I8VU06"/>
<feature type="region of interest" description="Disordered" evidence="1">
    <location>
        <begin position="230"/>
        <end position="263"/>
    </location>
</feature>
<organism evidence="2 3">
    <name type="scientific">Dimorphilus gyrociliatus</name>
    <dbReference type="NCBI Taxonomy" id="2664684"/>
    <lineage>
        <taxon>Eukaryota</taxon>
        <taxon>Metazoa</taxon>
        <taxon>Spiralia</taxon>
        <taxon>Lophotrochozoa</taxon>
        <taxon>Annelida</taxon>
        <taxon>Polychaeta</taxon>
        <taxon>Polychaeta incertae sedis</taxon>
        <taxon>Dinophilidae</taxon>
        <taxon>Dimorphilus</taxon>
    </lineage>
</organism>
<feature type="region of interest" description="Disordered" evidence="1">
    <location>
        <begin position="143"/>
        <end position="172"/>
    </location>
</feature>
<comment type="caution">
    <text evidence="2">The sequence shown here is derived from an EMBL/GenBank/DDBJ whole genome shotgun (WGS) entry which is preliminary data.</text>
</comment>
<reference evidence="2 3" key="1">
    <citation type="submission" date="2020-08" db="EMBL/GenBank/DDBJ databases">
        <authorList>
            <person name="Hejnol A."/>
        </authorList>
    </citation>
    <scope>NUCLEOTIDE SEQUENCE [LARGE SCALE GENOMIC DNA]</scope>
</reference>
<evidence type="ECO:0000313" key="2">
    <source>
        <dbReference type="EMBL" id="CAD5119208.1"/>
    </source>
</evidence>
<feature type="region of interest" description="Disordered" evidence="1">
    <location>
        <begin position="46"/>
        <end position="78"/>
    </location>
</feature>
<protein>
    <submittedName>
        <fullName evidence="2">Uncharacterized protein</fullName>
    </submittedName>
</protein>
<proteinExistence type="predicted"/>
<evidence type="ECO:0000256" key="1">
    <source>
        <dbReference type="SAM" id="MobiDB-lite"/>
    </source>
</evidence>
<sequence>MSSTSSQQHSRSSLSSIFSKQSSITTDDGAAFGAWAQHNYYDLPEEPINFPMSNRPPRKESSSSVSSSSLSSTEQFDNAYSRRRECFEEKSSFESSLSSTSNFAIPAEDVLMNLGFGSTPNILPERFAKEWYEKMMKTRMRKLEEAKRRRGQYANQKQKSLPVHEEEDEKKELETIPKVSKIEKILEEKEVETKVDDGKKLVSLPSIVVNEKPTIVQQSSSSLEVAEIFRSDDKQPPSRRLSIRSNEDRLCPPSPSAYGLSPNALSPVTVIEMDQLDNINDTEQPGELSAISEEELIYTITSQITNQKENIAERRSAFTSTNSADPEGKIETNLIMFTQDVAIQEDDGRISPIIMRPTPYFEEDDQFCIVMDKSTQTVMPSNECKEVQTNKVHKLCIGTQTAHNWQNGEDNSAEFESFVILSSVAVQTEETLTRYKSSKSLRQFNHTLDRLADKARSINEQKIDVSAVKTQWWFDQLLSPSIERKTLSEYLTNEKEDVVSS</sequence>
<dbReference type="Proteomes" id="UP000549394">
    <property type="component" value="Unassembled WGS sequence"/>
</dbReference>